<dbReference type="EMBL" id="CM046117">
    <property type="protein sequence ID" value="KAI8436948.1"/>
    <property type="molecule type" value="Genomic_DNA"/>
</dbReference>
<reference evidence="1 2" key="1">
    <citation type="journal article" date="2022" name="Genome Biol. Evol.">
        <title>The Spruce Budworm Genome: Reconstructing the Evolutionary History of Antifreeze Proteins.</title>
        <authorList>
            <person name="Beliveau C."/>
            <person name="Gagne P."/>
            <person name="Picq S."/>
            <person name="Vernygora O."/>
            <person name="Keeling C.I."/>
            <person name="Pinkney K."/>
            <person name="Doucet D."/>
            <person name="Wen F."/>
            <person name="Johnston J.S."/>
            <person name="Maaroufi H."/>
            <person name="Boyle B."/>
            <person name="Laroche J."/>
            <person name="Dewar K."/>
            <person name="Juretic N."/>
            <person name="Blackburn G."/>
            <person name="Nisole A."/>
            <person name="Brunet B."/>
            <person name="Brandao M."/>
            <person name="Lumley L."/>
            <person name="Duan J."/>
            <person name="Quan G."/>
            <person name="Lucarotti C.J."/>
            <person name="Roe A.D."/>
            <person name="Sperling F.A.H."/>
            <person name="Levesque R.C."/>
            <person name="Cusson M."/>
        </authorList>
    </citation>
    <scope>NUCLEOTIDE SEQUENCE [LARGE SCALE GENOMIC DNA]</scope>
    <source>
        <strain evidence="1">Glfc:IPQL:Cfum</strain>
    </source>
</reference>
<evidence type="ECO:0000313" key="1">
    <source>
        <dbReference type="EMBL" id="KAI8436948.1"/>
    </source>
</evidence>
<accession>A0ACC0KKJ3</accession>
<proteinExistence type="predicted"/>
<keyword evidence="2" id="KW-1185">Reference proteome</keyword>
<protein>
    <submittedName>
        <fullName evidence="1">Uncharacterized protein</fullName>
    </submittedName>
</protein>
<gene>
    <name evidence="1" type="ORF">MSG28_010370</name>
</gene>
<dbReference type="Proteomes" id="UP001064048">
    <property type="component" value="Chromosome 17"/>
</dbReference>
<evidence type="ECO:0000313" key="2">
    <source>
        <dbReference type="Proteomes" id="UP001064048"/>
    </source>
</evidence>
<sequence>MSPDESEPLSCVAESFKKTRPTNYIGPGHYKPTKRGGLPVNPPNKPGKLAGAYKKTRPTNYLGPGHFKPTTKNSGHKNELKHQASIAFNNSEVNATSNLEPIVVNVTKTHDKSAPFVLNTKMYQNQLLPGLIRRPALQTTLALVTTNQLPGTLDIRMSLNVGGIVTESGPKVRYKSLKFSKSYTNRQMTYHIGPQLKSFRLM</sequence>
<organism evidence="1 2">
    <name type="scientific">Choristoneura fumiferana</name>
    <name type="common">Spruce budworm moth</name>
    <name type="synonym">Archips fumiferana</name>
    <dbReference type="NCBI Taxonomy" id="7141"/>
    <lineage>
        <taxon>Eukaryota</taxon>
        <taxon>Metazoa</taxon>
        <taxon>Ecdysozoa</taxon>
        <taxon>Arthropoda</taxon>
        <taxon>Hexapoda</taxon>
        <taxon>Insecta</taxon>
        <taxon>Pterygota</taxon>
        <taxon>Neoptera</taxon>
        <taxon>Endopterygota</taxon>
        <taxon>Lepidoptera</taxon>
        <taxon>Glossata</taxon>
        <taxon>Ditrysia</taxon>
        <taxon>Tortricoidea</taxon>
        <taxon>Tortricidae</taxon>
        <taxon>Tortricinae</taxon>
        <taxon>Choristoneura</taxon>
    </lineage>
</organism>
<name>A0ACC0KKJ3_CHOFU</name>
<comment type="caution">
    <text evidence="1">The sequence shown here is derived from an EMBL/GenBank/DDBJ whole genome shotgun (WGS) entry which is preliminary data.</text>
</comment>